<evidence type="ECO:0000313" key="5">
    <source>
        <dbReference type="EMBL" id="KAE9384061.1"/>
    </source>
</evidence>
<evidence type="ECO:0000313" key="6">
    <source>
        <dbReference type="Proteomes" id="UP000799118"/>
    </source>
</evidence>
<accession>A0A6A4GF21</accession>
<dbReference type="Proteomes" id="UP000799118">
    <property type="component" value="Unassembled WGS sequence"/>
</dbReference>
<evidence type="ECO:0000256" key="3">
    <source>
        <dbReference type="RuleBase" id="RU361235"/>
    </source>
</evidence>
<feature type="domain" description="Carboxylesterase type B" evidence="4">
    <location>
        <begin position="25"/>
        <end position="543"/>
    </location>
</feature>
<reference evidence="5" key="1">
    <citation type="journal article" date="2019" name="Environ. Microbiol.">
        <title>Fungal ecological strategies reflected in gene transcription - a case study of two litter decomposers.</title>
        <authorList>
            <person name="Barbi F."/>
            <person name="Kohler A."/>
            <person name="Barry K."/>
            <person name="Baskaran P."/>
            <person name="Daum C."/>
            <person name="Fauchery L."/>
            <person name="Ihrmark K."/>
            <person name="Kuo A."/>
            <person name="LaButti K."/>
            <person name="Lipzen A."/>
            <person name="Morin E."/>
            <person name="Grigoriev I.V."/>
            <person name="Henrissat B."/>
            <person name="Lindahl B."/>
            <person name="Martin F."/>
        </authorList>
    </citation>
    <scope>NUCLEOTIDE SEQUENCE</scope>
    <source>
        <strain evidence="5">JB14</strain>
    </source>
</reference>
<evidence type="ECO:0000256" key="1">
    <source>
        <dbReference type="ARBA" id="ARBA00005964"/>
    </source>
</evidence>
<protein>
    <recommendedName>
        <fullName evidence="3">Carboxylic ester hydrolase</fullName>
        <ecNumber evidence="3">3.1.1.-</ecNumber>
    </recommendedName>
</protein>
<feature type="chain" id="PRO_5025712892" description="Carboxylic ester hydrolase" evidence="3">
    <location>
        <begin position="18"/>
        <end position="553"/>
    </location>
</feature>
<dbReference type="PANTHER" id="PTHR11559">
    <property type="entry name" value="CARBOXYLESTERASE"/>
    <property type="match status" value="1"/>
</dbReference>
<dbReference type="AlphaFoldDB" id="A0A6A4GF21"/>
<keyword evidence="6" id="KW-1185">Reference proteome</keyword>
<dbReference type="PROSITE" id="PS00941">
    <property type="entry name" value="CARBOXYLESTERASE_B_2"/>
    <property type="match status" value="1"/>
</dbReference>
<name>A0A6A4GF21_9AGAR</name>
<dbReference type="InterPro" id="IPR002018">
    <property type="entry name" value="CarbesteraseB"/>
</dbReference>
<gene>
    <name evidence="5" type="ORF">BT96DRAFT_1026994</name>
</gene>
<feature type="signal peptide" evidence="3">
    <location>
        <begin position="1"/>
        <end position="17"/>
    </location>
</feature>
<dbReference type="Pfam" id="PF00135">
    <property type="entry name" value="COesterase"/>
    <property type="match status" value="1"/>
</dbReference>
<keyword evidence="3" id="KW-0732">Signal</keyword>
<dbReference type="InterPro" id="IPR029058">
    <property type="entry name" value="AB_hydrolase_fold"/>
</dbReference>
<keyword evidence="2 3" id="KW-0378">Hydrolase</keyword>
<dbReference type="Gene3D" id="3.40.50.1820">
    <property type="entry name" value="alpha/beta hydrolase"/>
    <property type="match status" value="1"/>
</dbReference>
<comment type="similarity">
    <text evidence="1 3">Belongs to the type-B carboxylesterase/lipase family.</text>
</comment>
<dbReference type="SUPFAM" id="SSF53474">
    <property type="entry name" value="alpha/beta-Hydrolases"/>
    <property type="match status" value="1"/>
</dbReference>
<evidence type="ECO:0000256" key="2">
    <source>
        <dbReference type="ARBA" id="ARBA00022801"/>
    </source>
</evidence>
<dbReference type="EC" id="3.1.1.-" evidence="3"/>
<evidence type="ECO:0000259" key="4">
    <source>
        <dbReference type="Pfam" id="PF00135"/>
    </source>
</evidence>
<dbReference type="InterPro" id="IPR050309">
    <property type="entry name" value="Type-B_Carboxylest/Lipase"/>
</dbReference>
<organism evidence="5 6">
    <name type="scientific">Gymnopus androsaceus JB14</name>
    <dbReference type="NCBI Taxonomy" id="1447944"/>
    <lineage>
        <taxon>Eukaryota</taxon>
        <taxon>Fungi</taxon>
        <taxon>Dikarya</taxon>
        <taxon>Basidiomycota</taxon>
        <taxon>Agaricomycotina</taxon>
        <taxon>Agaricomycetes</taxon>
        <taxon>Agaricomycetidae</taxon>
        <taxon>Agaricales</taxon>
        <taxon>Marasmiineae</taxon>
        <taxon>Omphalotaceae</taxon>
        <taxon>Gymnopus</taxon>
    </lineage>
</organism>
<proteinExistence type="inferred from homology"/>
<dbReference type="GO" id="GO:0016787">
    <property type="term" value="F:hydrolase activity"/>
    <property type="evidence" value="ECO:0007669"/>
    <property type="project" value="UniProtKB-KW"/>
</dbReference>
<dbReference type="InterPro" id="IPR019826">
    <property type="entry name" value="Carboxylesterase_B_AS"/>
</dbReference>
<dbReference type="InterPro" id="IPR019819">
    <property type="entry name" value="Carboxylesterase_B_CS"/>
</dbReference>
<dbReference type="PROSITE" id="PS00122">
    <property type="entry name" value="CARBOXYLESTERASE_B_1"/>
    <property type="match status" value="1"/>
</dbReference>
<dbReference type="OrthoDB" id="408631at2759"/>
<sequence>MFTTQALRGCLISLTLATTGILAASPQVQLGNTTLIGRDVTLLNQDFFGGIPFAEPPLGALRLQRPVLKTSLSTTEFNASNFGFPCLQNVLPLSEISEDCLTINVFRPSGVTSNASLPVMFWTYGGGFFEGSSSQYNASEIVAQSVARGTPIIYVNFNYRLGPLGFPQGQEAADRKVLNLGLSDQIAALTWVQENIGAFGGDKNKVTIFGESAGAAMTAIQLLNPDISKFARAAIFESGSAATALTYGPLHRQVDWNNFVSGVPGCQNISSTNNTFECLKSVNTTAIFNGVVTAQNDLTEQFPWSPAIDGIGGFMPELPSLLFSKGIFAKIPFIAGTNLDEGTLFTQPSYNYTTELIESIIIANYSPPAVECVSESQLKNATEEMLELYPDIPALGSPFNTGNDTFGLSPGFKRASAIIGDLLFHSQRRFWIQTASSAGMKTFGYLFTQPQPEDPPFLGVPHISEVDYVYGSVENATESDAVLSTAMIDYWVSFATSLDPNDGKGTPRPTWEQYTPQNQVLLQLNGDNTTLIPDDYRKEQIDFINSMPLTFHH</sequence>
<dbReference type="EMBL" id="ML770234">
    <property type="protein sequence ID" value="KAE9384061.1"/>
    <property type="molecule type" value="Genomic_DNA"/>
</dbReference>